<gene>
    <name evidence="2" type="ORF">PYV00_05565</name>
</gene>
<keyword evidence="3" id="KW-1185">Reference proteome</keyword>
<organism evidence="2 3">
    <name type="scientific">Novosphingobium album</name>
    <name type="common">ex Liu et al. 2023</name>
    <dbReference type="NCBI Taxonomy" id="3031130"/>
    <lineage>
        <taxon>Bacteria</taxon>
        <taxon>Pseudomonadati</taxon>
        <taxon>Pseudomonadota</taxon>
        <taxon>Alphaproteobacteria</taxon>
        <taxon>Sphingomonadales</taxon>
        <taxon>Sphingomonadaceae</taxon>
        <taxon>Novosphingobium</taxon>
    </lineage>
</organism>
<protein>
    <submittedName>
        <fullName evidence="2">Uncharacterized protein</fullName>
    </submittedName>
</protein>
<reference evidence="2 3" key="1">
    <citation type="submission" date="2023-03" db="EMBL/GenBank/DDBJ databases">
        <title>NovoSphingobium album sp. nov. isolated from polycyclic aromatic hydrocarbons- and heavy-metal polluted soil.</title>
        <authorList>
            <person name="Liu Z."/>
            <person name="Wang K."/>
        </authorList>
    </citation>
    <scope>NUCLEOTIDE SEQUENCE [LARGE SCALE GENOMIC DNA]</scope>
    <source>
        <strain evidence="2 3">H3SJ31-1</strain>
    </source>
</reference>
<proteinExistence type="predicted"/>
<dbReference type="EMBL" id="JARESE010000015">
    <property type="protein sequence ID" value="MDE8651184.1"/>
    <property type="molecule type" value="Genomic_DNA"/>
</dbReference>
<evidence type="ECO:0000256" key="1">
    <source>
        <dbReference type="SAM" id="MobiDB-lite"/>
    </source>
</evidence>
<evidence type="ECO:0000313" key="2">
    <source>
        <dbReference type="EMBL" id="MDE8651184.1"/>
    </source>
</evidence>
<accession>A0ABT5WMA7</accession>
<dbReference type="RefSeq" id="WP_275227283.1">
    <property type="nucleotide sequence ID" value="NZ_JARESE010000015.1"/>
</dbReference>
<evidence type="ECO:0000313" key="3">
    <source>
        <dbReference type="Proteomes" id="UP001216253"/>
    </source>
</evidence>
<sequence>MSGILGGMVSMQQVRRRVPGLSAAASYASAAATPFANREILVLHRAPGDAVRGDRLSPRGGGRGWPGDGKVFQRGGIMPR</sequence>
<comment type="caution">
    <text evidence="2">The sequence shown here is derived from an EMBL/GenBank/DDBJ whole genome shotgun (WGS) entry which is preliminary data.</text>
</comment>
<dbReference type="Proteomes" id="UP001216253">
    <property type="component" value="Unassembled WGS sequence"/>
</dbReference>
<name>A0ABT5WMA7_9SPHN</name>
<feature type="region of interest" description="Disordered" evidence="1">
    <location>
        <begin position="50"/>
        <end position="80"/>
    </location>
</feature>